<dbReference type="Gene3D" id="2.40.50.100">
    <property type="match status" value="1"/>
</dbReference>
<dbReference type="SUPFAM" id="SSF111369">
    <property type="entry name" value="HlyD-like secretion proteins"/>
    <property type="match status" value="1"/>
</dbReference>
<dbReference type="EMBL" id="SPPK01000001">
    <property type="protein sequence ID" value="TFU90850.1"/>
    <property type="molecule type" value="Genomic_DNA"/>
</dbReference>
<dbReference type="RefSeq" id="WP_135103876.1">
    <property type="nucleotide sequence ID" value="NZ_JADGKW010000001.1"/>
</dbReference>
<dbReference type="Pfam" id="PF25917">
    <property type="entry name" value="BSH_RND"/>
    <property type="match status" value="1"/>
</dbReference>
<comment type="subcellular location">
    <subcellularLocation>
        <location evidence="1">Cell envelope</location>
    </subcellularLocation>
</comment>
<keyword evidence="2 3" id="KW-0175">Coiled coil</keyword>
<dbReference type="InterPro" id="IPR058625">
    <property type="entry name" value="MdtA-like_BSH"/>
</dbReference>
<feature type="domain" description="Multidrug resistance protein MdtA-like barrel-sandwich hybrid" evidence="4">
    <location>
        <begin position="37"/>
        <end position="207"/>
    </location>
</feature>
<evidence type="ECO:0000256" key="3">
    <source>
        <dbReference type="SAM" id="Coils"/>
    </source>
</evidence>
<proteinExistence type="predicted"/>
<dbReference type="Gene3D" id="2.40.30.170">
    <property type="match status" value="1"/>
</dbReference>
<dbReference type="InterPro" id="IPR050465">
    <property type="entry name" value="UPF0194_transport"/>
</dbReference>
<sequence>MKTTKNIVYASIILLLTACGKGNGDYDASGVFETTEVIVSAEANGKIMQLNFIEGQQVEQGKPLGYIDTVQLYLKKMQLLTNTSAVKSGRVDIPRQIAAIKQQIATQKNEQKRFENLVKANAANQKQLDDINAQILVLERQLTAQTELLENSNKNISEQSSGLEVQIAQINDQIQKSIICSPINGTILSKYAEQGELATQGRALFKVADIEHMFLRAYITASQLTQVKIGQAVKVYADFGEKEMKEYSGTITWISDNSEFTPKTIQTRDERANLVYAVKVAVKNDGYLKYGMYGELKLN</sequence>
<evidence type="ECO:0000313" key="5">
    <source>
        <dbReference type="EMBL" id="TFU90850.1"/>
    </source>
</evidence>
<dbReference type="PROSITE" id="PS51257">
    <property type="entry name" value="PROKAR_LIPOPROTEIN"/>
    <property type="match status" value="1"/>
</dbReference>
<evidence type="ECO:0000256" key="2">
    <source>
        <dbReference type="ARBA" id="ARBA00023054"/>
    </source>
</evidence>
<gene>
    <name evidence="5" type="ORF">E4T88_02400</name>
</gene>
<dbReference type="Proteomes" id="UP000298285">
    <property type="component" value="Unassembled WGS sequence"/>
</dbReference>
<name>A0A4Y9IQK6_9BACT</name>
<reference evidence="5 6" key="1">
    <citation type="submission" date="2019-03" db="EMBL/GenBank/DDBJ databases">
        <title>Diversity of the mouse oral microbiome.</title>
        <authorList>
            <person name="Joseph S."/>
            <person name="Aduse-Opoku J."/>
            <person name="Curtis M."/>
            <person name="Wade W."/>
            <person name="Hashim A."/>
        </authorList>
    </citation>
    <scope>NUCLEOTIDE SEQUENCE [LARGE SCALE GENOMIC DNA]</scope>
    <source>
        <strain evidence="5 6">P11</strain>
    </source>
</reference>
<dbReference type="OrthoDB" id="9778236at2"/>
<dbReference type="PANTHER" id="PTHR32347">
    <property type="entry name" value="EFFLUX SYSTEM COMPONENT YKNX-RELATED"/>
    <property type="match status" value="1"/>
</dbReference>
<organism evidence="5 6">
    <name type="scientific">Dysgonomonas mossii</name>
    <dbReference type="NCBI Taxonomy" id="163665"/>
    <lineage>
        <taxon>Bacteria</taxon>
        <taxon>Pseudomonadati</taxon>
        <taxon>Bacteroidota</taxon>
        <taxon>Bacteroidia</taxon>
        <taxon>Bacteroidales</taxon>
        <taxon>Dysgonomonadaceae</taxon>
        <taxon>Dysgonomonas</taxon>
    </lineage>
</organism>
<evidence type="ECO:0000313" key="6">
    <source>
        <dbReference type="Proteomes" id="UP000298285"/>
    </source>
</evidence>
<dbReference type="GO" id="GO:0030313">
    <property type="term" value="C:cell envelope"/>
    <property type="evidence" value="ECO:0007669"/>
    <property type="project" value="UniProtKB-SubCell"/>
</dbReference>
<protein>
    <submittedName>
        <fullName evidence="5">HlyD family efflux transporter periplasmic adaptor subunit</fullName>
    </submittedName>
</protein>
<evidence type="ECO:0000256" key="1">
    <source>
        <dbReference type="ARBA" id="ARBA00004196"/>
    </source>
</evidence>
<comment type="caution">
    <text evidence="5">The sequence shown here is derived from an EMBL/GenBank/DDBJ whole genome shotgun (WGS) entry which is preliminary data.</text>
</comment>
<accession>A0A4Y9IQK6</accession>
<dbReference type="AlphaFoldDB" id="A0A4Y9IQK6"/>
<dbReference type="PANTHER" id="PTHR32347:SF23">
    <property type="entry name" value="BLL5650 PROTEIN"/>
    <property type="match status" value="1"/>
</dbReference>
<feature type="coiled-coil region" evidence="3">
    <location>
        <begin position="97"/>
        <end position="141"/>
    </location>
</feature>
<evidence type="ECO:0000259" key="4">
    <source>
        <dbReference type="Pfam" id="PF25917"/>
    </source>
</evidence>